<evidence type="ECO:0000259" key="8">
    <source>
        <dbReference type="Pfam" id="PF00394"/>
    </source>
</evidence>
<evidence type="ECO:0000256" key="5">
    <source>
        <dbReference type="ARBA" id="ARBA00023002"/>
    </source>
</evidence>
<protein>
    <recommendedName>
        <fullName evidence="13">Laccase</fullName>
    </recommendedName>
</protein>
<dbReference type="EMBL" id="JAKJXP020000054">
    <property type="protein sequence ID" value="KAK7751143.1"/>
    <property type="molecule type" value="Genomic_DNA"/>
</dbReference>
<gene>
    <name evidence="11" type="ORF">SLS62_006973</name>
</gene>
<keyword evidence="5" id="KW-0560">Oxidoreductase</keyword>
<feature type="compositionally biased region" description="Basic and acidic residues" evidence="7">
    <location>
        <begin position="267"/>
        <end position="284"/>
    </location>
</feature>
<comment type="caution">
    <text evidence="11">The sequence shown here is derived from an EMBL/GenBank/DDBJ whole genome shotgun (WGS) entry which is preliminary data.</text>
</comment>
<dbReference type="GO" id="GO:0016491">
    <property type="term" value="F:oxidoreductase activity"/>
    <property type="evidence" value="ECO:0007669"/>
    <property type="project" value="UniProtKB-KW"/>
</dbReference>
<feature type="region of interest" description="Disordered" evidence="7">
    <location>
        <begin position="584"/>
        <end position="624"/>
    </location>
</feature>
<feature type="region of interest" description="Disordered" evidence="7">
    <location>
        <begin position="450"/>
        <end position="469"/>
    </location>
</feature>
<feature type="domain" description="Plastocyanin-like" evidence="8">
    <location>
        <begin position="218"/>
        <end position="379"/>
    </location>
</feature>
<dbReference type="Pfam" id="PF07731">
    <property type="entry name" value="Cu-oxidase_2"/>
    <property type="match status" value="1"/>
</dbReference>
<comment type="similarity">
    <text evidence="2">Belongs to the multicopper oxidase family.</text>
</comment>
<keyword evidence="3" id="KW-0479">Metal-binding</keyword>
<proteinExistence type="inferred from homology"/>
<keyword evidence="4" id="KW-0677">Repeat</keyword>
<evidence type="ECO:0000313" key="11">
    <source>
        <dbReference type="EMBL" id="KAK7751143.1"/>
    </source>
</evidence>
<evidence type="ECO:0000256" key="4">
    <source>
        <dbReference type="ARBA" id="ARBA00022737"/>
    </source>
</evidence>
<dbReference type="CDD" id="cd13854">
    <property type="entry name" value="CuRO_1_MaLCC_like"/>
    <property type="match status" value="1"/>
</dbReference>
<accession>A0AAN9YMI8</accession>
<feature type="compositionally biased region" description="Acidic residues" evidence="7">
    <location>
        <begin position="450"/>
        <end position="463"/>
    </location>
</feature>
<keyword evidence="6" id="KW-0186">Copper</keyword>
<dbReference type="AlphaFoldDB" id="A0AAN9YMI8"/>
<feature type="region of interest" description="Disordered" evidence="7">
    <location>
        <begin position="388"/>
        <end position="412"/>
    </location>
</feature>
<feature type="compositionally biased region" description="Polar residues" evidence="7">
    <location>
        <begin position="615"/>
        <end position="624"/>
    </location>
</feature>
<dbReference type="InterPro" id="IPR045087">
    <property type="entry name" value="Cu-oxidase_fam"/>
</dbReference>
<evidence type="ECO:0000256" key="6">
    <source>
        <dbReference type="ARBA" id="ARBA00023008"/>
    </source>
</evidence>
<dbReference type="InterPro" id="IPR011706">
    <property type="entry name" value="Cu-oxidase_C"/>
</dbReference>
<dbReference type="FunFam" id="2.60.40.420:FF:000021">
    <property type="entry name" value="Extracellular dihydrogeodin oxidase/laccase"/>
    <property type="match status" value="1"/>
</dbReference>
<feature type="domain" description="Plastocyanin-like" evidence="10">
    <location>
        <begin position="90"/>
        <end position="207"/>
    </location>
</feature>
<evidence type="ECO:0000259" key="10">
    <source>
        <dbReference type="Pfam" id="PF07732"/>
    </source>
</evidence>
<dbReference type="InterPro" id="IPR001117">
    <property type="entry name" value="Cu-oxidase_2nd"/>
</dbReference>
<dbReference type="Pfam" id="PF07732">
    <property type="entry name" value="Cu-oxidase_3"/>
    <property type="match status" value="1"/>
</dbReference>
<dbReference type="InterPro" id="IPR011707">
    <property type="entry name" value="Cu-oxidase-like_N"/>
</dbReference>
<dbReference type="PANTHER" id="PTHR11709:SF145">
    <property type="entry name" value="LCC1"/>
    <property type="match status" value="1"/>
</dbReference>
<dbReference type="Proteomes" id="UP001320420">
    <property type="component" value="Unassembled WGS sequence"/>
</dbReference>
<comment type="pathway">
    <text evidence="1">Secondary metabolite biosynthesis.</text>
</comment>
<dbReference type="Gene3D" id="2.60.40.420">
    <property type="entry name" value="Cupredoxins - blue copper proteins"/>
    <property type="match status" value="3"/>
</dbReference>
<organism evidence="11 12">
    <name type="scientific">Diatrype stigma</name>
    <dbReference type="NCBI Taxonomy" id="117547"/>
    <lineage>
        <taxon>Eukaryota</taxon>
        <taxon>Fungi</taxon>
        <taxon>Dikarya</taxon>
        <taxon>Ascomycota</taxon>
        <taxon>Pezizomycotina</taxon>
        <taxon>Sordariomycetes</taxon>
        <taxon>Xylariomycetidae</taxon>
        <taxon>Xylariales</taxon>
        <taxon>Diatrypaceae</taxon>
        <taxon>Diatrype</taxon>
    </lineage>
</organism>
<keyword evidence="12" id="KW-1185">Reference proteome</keyword>
<reference evidence="11 12" key="1">
    <citation type="submission" date="2024-02" db="EMBL/GenBank/DDBJ databases">
        <title>De novo assembly and annotation of 12 fungi associated with fruit tree decline syndrome in Ontario, Canada.</title>
        <authorList>
            <person name="Sulman M."/>
            <person name="Ellouze W."/>
            <person name="Ilyukhin E."/>
        </authorList>
    </citation>
    <scope>NUCLEOTIDE SEQUENCE [LARGE SCALE GENOMIC DNA]</scope>
    <source>
        <strain evidence="11 12">M11/M66-122</strain>
    </source>
</reference>
<feature type="domain" description="Plastocyanin-like" evidence="9">
    <location>
        <begin position="521"/>
        <end position="686"/>
    </location>
</feature>
<evidence type="ECO:0000259" key="9">
    <source>
        <dbReference type="Pfam" id="PF07731"/>
    </source>
</evidence>
<evidence type="ECO:0000256" key="1">
    <source>
        <dbReference type="ARBA" id="ARBA00005179"/>
    </source>
</evidence>
<dbReference type="PANTHER" id="PTHR11709">
    <property type="entry name" value="MULTI-COPPER OXIDASE"/>
    <property type="match status" value="1"/>
</dbReference>
<dbReference type="SUPFAM" id="SSF49503">
    <property type="entry name" value="Cupredoxins"/>
    <property type="match status" value="3"/>
</dbReference>
<feature type="region of interest" description="Disordered" evidence="7">
    <location>
        <begin position="267"/>
        <end position="307"/>
    </location>
</feature>
<dbReference type="GO" id="GO:0005507">
    <property type="term" value="F:copper ion binding"/>
    <property type="evidence" value="ECO:0007669"/>
    <property type="project" value="InterPro"/>
</dbReference>
<name>A0AAN9YMI8_9PEZI</name>
<dbReference type="InterPro" id="IPR008972">
    <property type="entry name" value="Cupredoxin"/>
</dbReference>
<evidence type="ECO:0000313" key="12">
    <source>
        <dbReference type="Proteomes" id="UP001320420"/>
    </source>
</evidence>
<feature type="compositionally biased region" description="Low complexity" evidence="7">
    <location>
        <begin position="590"/>
        <end position="614"/>
    </location>
</feature>
<evidence type="ECO:0000256" key="3">
    <source>
        <dbReference type="ARBA" id="ARBA00022723"/>
    </source>
</evidence>
<evidence type="ECO:0000256" key="2">
    <source>
        <dbReference type="ARBA" id="ARBA00010609"/>
    </source>
</evidence>
<dbReference type="Pfam" id="PF00394">
    <property type="entry name" value="Cu-oxidase"/>
    <property type="match status" value="1"/>
</dbReference>
<sequence>MELGFLKSCKDLRGALTSKSQNGKSTWGTFAATTLPLWIIGHGGNHGDHGGYGGYGDHGPCPWGDRTARGSNPYKDGPATGFTRSYEFNVSRGVIAPDGYEKSVMLVNDQYPGPLIEANWGDWIEVKVNNLLTDDPPEGTAIHWHGFLQHGTPWMDGPPGVTQCPIAPGKTFTYKFRAELYGTSWYHSHYSAQYSGGLSGPIVIYGPRNVDYDIDLGPIMVNDWWHEDYLTVVEEVMAPGFSGRVFSDNNLINGRMNFDCDATVDRAEGGNDDNIKNENDRENDNENDQDNTTSGRRETTKKTTTCTENAGLSKFRFQSGKAHRLRFINTGSQGVERISLDEHMMTVMAQDFVEVEPYDTPVVTIGIGQRVDVVVRAQALVTKAKTSNTFATDHAEEHPPHPRSKSSPKSNSIPTSAFWLRASLTSCSLAKQQHALAVVYYMQDADTETDADTDAVPDSEPWDVPDPGTCANDPLELTRPYYPIALPEPSWTQHMDIGIYRNASGNLLWTFGGKSGRVNYSDPTLLQVLRGDIEFDPINRVNNYGTNTSIRFIVNNPTHSYHPIHAHGLNMYILAAGPGPYDGDFDTNRNRNNSSSSSSSNNNHHHQNSSGNSNADHPSTFSPTSISNRAAQQIAALADNPPRRDVQNVQPGGHIVVQMDVENPGIWPFHCHIVWHASAGFFSQMLFLPDDIMALEPDAAVEQACAEWREFTAGEVVDQIDSGL</sequence>
<dbReference type="CDD" id="cd13901">
    <property type="entry name" value="CuRO_3_MaLCC_like"/>
    <property type="match status" value="1"/>
</dbReference>
<evidence type="ECO:0008006" key="13">
    <source>
        <dbReference type="Google" id="ProtNLM"/>
    </source>
</evidence>
<evidence type="ECO:0000256" key="7">
    <source>
        <dbReference type="SAM" id="MobiDB-lite"/>
    </source>
</evidence>